<dbReference type="GO" id="GO:0004521">
    <property type="term" value="F:RNA endonuclease activity"/>
    <property type="evidence" value="ECO:0007669"/>
    <property type="project" value="InterPro"/>
</dbReference>
<dbReference type="AlphaFoldDB" id="A0A0S7ERG9"/>
<dbReference type="SUPFAM" id="SSF56112">
    <property type="entry name" value="Protein kinase-like (PK-like)"/>
    <property type="match status" value="1"/>
</dbReference>
<accession>A0A0S7ERG9</accession>
<feature type="domain" description="Protein kinase" evidence="1">
    <location>
        <begin position="1"/>
        <end position="127"/>
    </location>
</feature>
<dbReference type="PROSITE" id="PS50011">
    <property type="entry name" value="PROTEIN_KINASE_DOM"/>
    <property type="match status" value="1"/>
</dbReference>
<protein>
    <submittedName>
        <fullName evidence="2">NEK2</fullName>
    </submittedName>
</protein>
<evidence type="ECO:0000313" key="2">
    <source>
        <dbReference type="EMBL" id="JAO05426.1"/>
    </source>
</evidence>
<dbReference type="PANTHER" id="PTHR13954:SF6">
    <property type="entry name" value="NON-SPECIFIC SERINE_THREONINE PROTEIN KINASE"/>
    <property type="match status" value="1"/>
</dbReference>
<dbReference type="GO" id="GO:0070059">
    <property type="term" value="P:intrinsic apoptotic signaling pathway in response to endoplasmic reticulum stress"/>
    <property type="evidence" value="ECO:0007669"/>
    <property type="project" value="TreeGrafter"/>
</dbReference>
<name>A0A0S7ERG9_9TELE</name>
<dbReference type="GO" id="GO:1990604">
    <property type="term" value="C:IRE1-TRAF2-ASK1 complex"/>
    <property type="evidence" value="ECO:0007669"/>
    <property type="project" value="TreeGrafter"/>
</dbReference>
<evidence type="ECO:0000259" key="1">
    <source>
        <dbReference type="PROSITE" id="PS50011"/>
    </source>
</evidence>
<dbReference type="InterPro" id="IPR011009">
    <property type="entry name" value="Kinase-like_dom_sf"/>
</dbReference>
<dbReference type="Gene3D" id="1.10.510.10">
    <property type="entry name" value="Transferase(Phosphotransferase) domain 1"/>
    <property type="match status" value="1"/>
</dbReference>
<dbReference type="GO" id="GO:0036498">
    <property type="term" value="P:IRE1-mediated unfolded protein response"/>
    <property type="evidence" value="ECO:0007669"/>
    <property type="project" value="TreeGrafter"/>
</dbReference>
<dbReference type="InterPro" id="IPR001245">
    <property type="entry name" value="Ser-Thr/Tyr_kinase_cat_dom"/>
</dbReference>
<dbReference type="GO" id="GO:0051082">
    <property type="term" value="F:unfolded protein binding"/>
    <property type="evidence" value="ECO:0007669"/>
    <property type="project" value="TreeGrafter"/>
</dbReference>
<dbReference type="Pfam" id="PF07714">
    <property type="entry name" value="PK_Tyr_Ser-Thr"/>
    <property type="match status" value="1"/>
</dbReference>
<proteinExistence type="predicted"/>
<gene>
    <name evidence="2" type="primary">NEK2</name>
</gene>
<dbReference type="GO" id="GO:0005524">
    <property type="term" value="F:ATP binding"/>
    <property type="evidence" value="ECO:0007669"/>
    <property type="project" value="InterPro"/>
</dbReference>
<dbReference type="PANTHER" id="PTHR13954">
    <property type="entry name" value="IRE1-RELATED"/>
    <property type="match status" value="1"/>
</dbReference>
<dbReference type="EMBL" id="GBYX01476251">
    <property type="protein sequence ID" value="JAO05426.1"/>
    <property type="molecule type" value="Transcribed_RNA"/>
</dbReference>
<sequence>MCIGDFGANRNLDHGDTASFSQLGGNLSWASYEDVGVIKSKYNKDSDIQVAGCLMHYILTDGLHPFQTATPYFSDPIGLTLNIRTANFTLQCEERWSGLKDIITRMLSKSVEERPTIEESLKAVMCK</sequence>
<dbReference type="GO" id="GO:0004674">
    <property type="term" value="F:protein serine/threonine kinase activity"/>
    <property type="evidence" value="ECO:0007669"/>
    <property type="project" value="InterPro"/>
</dbReference>
<dbReference type="InterPro" id="IPR000719">
    <property type="entry name" value="Prot_kinase_dom"/>
</dbReference>
<dbReference type="InterPro" id="IPR045133">
    <property type="entry name" value="IRE1/2-like"/>
</dbReference>
<reference evidence="2" key="1">
    <citation type="submission" date="2014-12" db="EMBL/GenBank/DDBJ databases">
        <title>Parallel Evolution in Life History Adaptation Evident in the Tissue-Specific Poeciliopsis prolifica transcriptome.</title>
        <authorList>
            <person name="Jue N.K."/>
            <person name="Foley R.J."/>
            <person name="Obergfell C."/>
            <person name="Reznick D.N."/>
            <person name="O'Neill R.J."/>
            <person name="O'Neill M.J."/>
        </authorList>
    </citation>
    <scope>NUCLEOTIDE SEQUENCE</scope>
</reference>
<organism evidence="2">
    <name type="scientific">Poeciliopsis prolifica</name>
    <name type="common">blackstripe livebearer</name>
    <dbReference type="NCBI Taxonomy" id="188132"/>
    <lineage>
        <taxon>Eukaryota</taxon>
        <taxon>Metazoa</taxon>
        <taxon>Chordata</taxon>
        <taxon>Craniata</taxon>
        <taxon>Vertebrata</taxon>
        <taxon>Euteleostomi</taxon>
        <taxon>Actinopterygii</taxon>
        <taxon>Neopterygii</taxon>
        <taxon>Teleostei</taxon>
        <taxon>Neoteleostei</taxon>
        <taxon>Acanthomorphata</taxon>
        <taxon>Ovalentaria</taxon>
        <taxon>Atherinomorphae</taxon>
        <taxon>Cyprinodontiformes</taxon>
        <taxon>Poeciliidae</taxon>
        <taxon>Poeciliinae</taxon>
        <taxon>Poeciliopsis</taxon>
    </lineage>
</organism>